<reference evidence="1 2" key="1">
    <citation type="journal article" date="2019" name="Nat. Ecol. Evol.">
        <title>Megaphylogeny resolves global patterns of mushroom evolution.</title>
        <authorList>
            <person name="Varga T."/>
            <person name="Krizsan K."/>
            <person name="Foldi C."/>
            <person name="Dima B."/>
            <person name="Sanchez-Garcia M."/>
            <person name="Sanchez-Ramirez S."/>
            <person name="Szollosi G.J."/>
            <person name="Szarkandi J.G."/>
            <person name="Papp V."/>
            <person name="Albert L."/>
            <person name="Andreopoulos W."/>
            <person name="Angelini C."/>
            <person name="Antonin V."/>
            <person name="Barry K.W."/>
            <person name="Bougher N.L."/>
            <person name="Buchanan P."/>
            <person name="Buyck B."/>
            <person name="Bense V."/>
            <person name="Catcheside P."/>
            <person name="Chovatia M."/>
            <person name="Cooper J."/>
            <person name="Damon W."/>
            <person name="Desjardin D."/>
            <person name="Finy P."/>
            <person name="Geml J."/>
            <person name="Haridas S."/>
            <person name="Hughes K."/>
            <person name="Justo A."/>
            <person name="Karasinski D."/>
            <person name="Kautmanova I."/>
            <person name="Kiss B."/>
            <person name="Kocsube S."/>
            <person name="Kotiranta H."/>
            <person name="LaButti K.M."/>
            <person name="Lechner B.E."/>
            <person name="Liimatainen K."/>
            <person name="Lipzen A."/>
            <person name="Lukacs Z."/>
            <person name="Mihaltcheva S."/>
            <person name="Morgado L.N."/>
            <person name="Niskanen T."/>
            <person name="Noordeloos M.E."/>
            <person name="Ohm R.A."/>
            <person name="Ortiz-Santana B."/>
            <person name="Ovrebo C."/>
            <person name="Racz N."/>
            <person name="Riley R."/>
            <person name="Savchenko A."/>
            <person name="Shiryaev A."/>
            <person name="Soop K."/>
            <person name="Spirin V."/>
            <person name="Szebenyi C."/>
            <person name="Tomsovsky M."/>
            <person name="Tulloss R.E."/>
            <person name="Uehling J."/>
            <person name="Grigoriev I.V."/>
            <person name="Vagvolgyi C."/>
            <person name="Papp T."/>
            <person name="Martin F.M."/>
            <person name="Miettinen O."/>
            <person name="Hibbett D.S."/>
            <person name="Nagy L.G."/>
        </authorList>
    </citation>
    <scope>NUCLEOTIDE SEQUENCE [LARGE SCALE GENOMIC DNA]</scope>
    <source>
        <strain evidence="1 2">NL-1719</strain>
    </source>
</reference>
<name>A0ACD2ZY30_9AGAR</name>
<evidence type="ECO:0000313" key="1">
    <source>
        <dbReference type="EMBL" id="TFK58243.1"/>
    </source>
</evidence>
<dbReference type="Proteomes" id="UP000308600">
    <property type="component" value="Unassembled WGS sequence"/>
</dbReference>
<protein>
    <submittedName>
        <fullName evidence="1">Uncharacterized protein</fullName>
    </submittedName>
</protein>
<accession>A0ACD2ZY30</accession>
<sequence length="189" mass="22167">MLRCDLLALILVTKLAPTYYTKLGRLLAQTRRYRELSWRKEFKKEWRKLQKREITMPINDAYKLNAEKWNCTCPAFVVSRFLLCKHLVQLIHSPPPISFLEVKRHRTIPFWRHKTLQVKGRSEEGCHASDEASDEHEMVDPFDDDAEPDEAGKTFEDVLQADRSDYRICRWPAVPESISRPADVENPSV</sequence>
<dbReference type="EMBL" id="ML209515">
    <property type="protein sequence ID" value="TFK58243.1"/>
    <property type="molecule type" value="Genomic_DNA"/>
</dbReference>
<keyword evidence="2" id="KW-1185">Reference proteome</keyword>
<gene>
    <name evidence="1" type="ORF">BDN72DRAFT_906929</name>
</gene>
<evidence type="ECO:0000313" key="2">
    <source>
        <dbReference type="Proteomes" id="UP000308600"/>
    </source>
</evidence>
<organism evidence="1 2">
    <name type="scientific">Pluteus cervinus</name>
    <dbReference type="NCBI Taxonomy" id="181527"/>
    <lineage>
        <taxon>Eukaryota</taxon>
        <taxon>Fungi</taxon>
        <taxon>Dikarya</taxon>
        <taxon>Basidiomycota</taxon>
        <taxon>Agaricomycotina</taxon>
        <taxon>Agaricomycetes</taxon>
        <taxon>Agaricomycetidae</taxon>
        <taxon>Agaricales</taxon>
        <taxon>Pluteineae</taxon>
        <taxon>Pluteaceae</taxon>
        <taxon>Pluteus</taxon>
    </lineage>
</organism>
<proteinExistence type="predicted"/>